<keyword evidence="4" id="KW-1185">Reference proteome</keyword>
<gene>
    <name evidence="3" type="ORF">H8B19_07715</name>
</gene>
<name>A0A8J6LXQ2_9ALTE</name>
<feature type="domain" description="Glycosyltransferase subfamily 4-like N-terminal" evidence="2">
    <location>
        <begin position="16"/>
        <end position="175"/>
    </location>
</feature>
<feature type="domain" description="Glycosyl transferase family 1" evidence="1">
    <location>
        <begin position="196"/>
        <end position="342"/>
    </location>
</feature>
<dbReference type="PANTHER" id="PTHR45947">
    <property type="entry name" value="SULFOQUINOVOSYL TRANSFERASE SQD2"/>
    <property type="match status" value="1"/>
</dbReference>
<dbReference type="EMBL" id="JACNEP010000005">
    <property type="protein sequence ID" value="MBC3765759.1"/>
    <property type="molecule type" value="Genomic_DNA"/>
</dbReference>
<protein>
    <submittedName>
        <fullName evidence="3">TIGR03088 family PEP-CTERM/XrtA system glycosyltransferase</fullName>
    </submittedName>
</protein>
<reference evidence="3" key="1">
    <citation type="journal article" date="2018" name="Int. J. Syst. Evol. Microbiol.">
        <title>Neptunicella marina gen. nov., sp. nov., isolated from surface seawater.</title>
        <authorList>
            <person name="Liu X."/>
            <person name="Lai Q."/>
            <person name="Du Y."/>
            <person name="Zhang X."/>
            <person name="Liu Z."/>
            <person name="Sun F."/>
            <person name="Shao Z."/>
        </authorList>
    </citation>
    <scope>NUCLEOTIDE SEQUENCE</scope>
    <source>
        <strain evidence="3">S27-2</strain>
    </source>
</reference>
<dbReference type="Pfam" id="PF00534">
    <property type="entry name" value="Glycos_transf_1"/>
    <property type="match status" value="1"/>
</dbReference>
<dbReference type="InterPro" id="IPR050194">
    <property type="entry name" value="Glycosyltransferase_grp1"/>
</dbReference>
<proteinExistence type="predicted"/>
<dbReference type="InterPro" id="IPR028098">
    <property type="entry name" value="Glyco_trans_4-like_N"/>
</dbReference>
<dbReference type="PANTHER" id="PTHR45947:SF3">
    <property type="entry name" value="SULFOQUINOVOSYL TRANSFERASE SQD2"/>
    <property type="match status" value="1"/>
</dbReference>
<dbReference type="GO" id="GO:0016757">
    <property type="term" value="F:glycosyltransferase activity"/>
    <property type="evidence" value="ECO:0007669"/>
    <property type="project" value="TreeGrafter"/>
</dbReference>
<evidence type="ECO:0000313" key="4">
    <source>
        <dbReference type="Proteomes" id="UP000601768"/>
    </source>
</evidence>
<accession>A0A8J6LXQ2</accession>
<dbReference type="Proteomes" id="UP000601768">
    <property type="component" value="Unassembled WGS sequence"/>
</dbReference>
<dbReference type="Pfam" id="PF13439">
    <property type="entry name" value="Glyco_transf_4"/>
    <property type="match status" value="1"/>
</dbReference>
<dbReference type="RefSeq" id="WP_186506232.1">
    <property type="nucleotide sequence ID" value="NZ_JACNEP010000005.1"/>
</dbReference>
<comment type="caution">
    <text evidence="3">The sequence shown here is derived from an EMBL/GenBank/DDBJ whole genome shotgun (WGS) entry which is preliminary data.</text>
</comment>
<dbReference type="Gene3D" id="3.40.50.2000">
    <property type="entry name" value="Glycogen Phosphorylase B"/>
    <property type="match status" value="2"/>
</dbReference>
<reference evidence="3" key="2">
    <citation type="submission" date="2020-08" db="EMBL/GenBank/DDBJ databases">
        <authorList>
            <person name="Lai Q."/>
        </authorList>
    </citation>
    <scope>NUCLEOTIDE SEQUENCE</scope>
    <source>
        <strain evidence="3">S27-2</strain>
    </source>
</reference>
<evidence type="ECO:0000259" key="2">
    <source>
        <dbReference type="Pfam" id="PF13439"/>
    </source>
</evidence>
<dbReference type="InterPro" id="IPR017522">
    <property type="entry name" value="Sugar_tfrase_PEP-CTERM_Stp2"/>
</dbReference>
<dbReference type="AlphaFoldDB" id="A0A8J6LXQ2"/>
<dbReference type="SUPFAM" id="SSF53756">
    <property type="entry name" value="UDP-Glycosyltransferase/glycogen phosphorylase"/>
    <property type="match status" value="1"/>
</dbReference>
<organism evidence="3 4">
    <name type="scientific">Neptunicella marina</name>
    <dbReference type="NCBI Taxonomy" id="2125989"/>
    <lineage>
        <taxon>Bacteria</taxon>
        <taxon>Pseudomonadati</taxon>
        <taxon>Pseudomonadota</taxon>
        <taxon>Gammaproteobacteria</taxon>
        <taxon>Alteromonadales</taxon>
        <taxon>Alteromonadaceae</taxon>
        <taxon>Neptunicella</taxon>
    </lineage>
</organism>
<dbReference type="NCBIfam" id="TIGR03088">
    <property type="entry name" value="stp2"/>
    <property type="match status" value="1"/>
</dbReference>
<evidence type="ECO:0000313" key="3">
    <source>
        <dbReference type="EMBL" id="MBC3765759.1"/>
    </source>
</evidence>
<sequence>MTKKHVAHIIYRLSTGGLENGLVNLVNRLPQEQYQHSIITLNGFDAEFAKRIQNDNVQIFDLKKAPGWDLHCFVRLFKLLRKLRPDCLHTRNLNSMEYQLVGWLNRVPLRIHGEHGWDTTDLGGTNVKNQKIRRLLKGLVHQFIGLSTESISYLRDIIGVPVKRIHHICNGVDTNKFQPENEKSLVEDCPFPQRPQLIFGTVGRLAAVKNQTLLMQAFIDLCNQFPHEKNNLGLIIVGDGMLKPRLQEMIQKVDLEKQVWLAGNRQDIDHIMPTLDVFVLPSLAEGISNTILEAMACGVPVIATRVGGNPDLIAPSFHNTHLVASDSPKQMTAAMAQYIIDTHKIETDKKAVRLHCQQHFSIDVMVNKYHNVYQTAG</sequence>
<dbReference type="InterPro" id="IPR001296">
    <property type="entry name" value="Glyco_trans_1"/>
</dbReference>
<evidence type="ECO:0000259" key="1">
    <source>
        <dbReference type="Pfam" id="PF00534"/>
    </source>
</evidence>